<sequence length="250" mass="27309">MSNLKSFAVLQARVYEFLEQQDEATLQAIVSGEAQLTVLHEDVAPAAPIPQEDAPVAALPTPADDLSRAVHELSQLTSEDDRRTYLNAADLKVPELKSVAKLLRLRNYSKLAQAKLIDLLARHSQTDANAAVPSRQKTPLVDLPARQAQPEPPADKGAEQPPATPKPPPVAPAESNADVAAITARLTEIETEPEGAAYLKAQHLNRETLLAVAAELQLTRVERLSQTELQKKILRQAIGARRRFAGLRKW</sequence>
<keyword evidence="3" id="KW-1185">Reference proteome</keyword>
<protein>
    <recommendedName>
        <fullName evidence="4">Rho termination factor N-terminal domain-containing protein</fullName>
    </recommendedName>
</protein>
<gene>
    <name evidence="2" type="ORF">VA596_04225</name>
</gene>
<comment type="caution">
    <text evidence="2">The sequence shown here is derived from an EMBL/GenBank/DDBJ whole genome shotgun (WGS) entry which is preliminary data.</text>
</comment>
<accession>A0ABU5R041</accession>
<dbReference type="Proteomes" id="UP001304298">
    <property type="component" value="Unassembled WGS sequence"/>
</dbReference>
<name>A0ABU5R041_9PSEU</name>
<feature type="compositionally biased region" description="Pro residues" evidence="1">
    <location>
        <begin position="162"/>
        <end position="171"/>
    </location>
</feature>
<evidence type="ECO:0000313" key="2">
    <source>
        <dbReference type="EMBL" id="MEA5358731.1"/>
    </source>
</evidence>
<reference evidence="2 3" key="1">
    <citation type="submission" date="2023-12" db="EMBL/GenBank/DDBJ databases">
        <title>Amycolatopsis sp. V23-08.</title>
        <authorList>
            <person name="Somphong A."/>
        </authorList>
    </citation>
    <scope>NUCLEOTIDE SEQUENCE [LARGE SCALE GENOMIC DNA]</scope>
    <source>
        <strain evidence="2 3">V23-08</strain>
    </source>
</reference>
<dbReference type="EMBL" id="JAYFSI010000001">
    <property type="protein sequence ID" value="MEA5358731.1"/>
    <property type="molecule type" value="Genomic_DNA"/>
</dbReference>
<organism evidence="2 3">
    <name type="scientific">Amycolatopsis heterodermiae</name>
    <dbReference type="NCBI Taxonomy" id="3110235"/>
    <lineage>
        <taxon>Bacteria</taxon>
        <taxon>Bacillati</taxon>
        <taxon>Actinomycetota</taxon>
        <taxon>Actinomycetes</taxon>
        <taxon>Pseudonocardiales</taxon>
        <taxon>Pseudonocardiaceae</taxon>
        <taxon>Amycolatopsis</taxon>
    </lineage>
</organism>
<evidence type="ECO:0008006" key="4">
    <source>
        <dbReference type="Google" id="ProtNLM"/>
    </source>
</evidence>
<evidence type="ECO:0000256" key="1">
    <source>
        <dbReference type="SAM" id="MobiDB-lite"/>
    </source>
</evidence>
<feature type="region of interest" description="Disordered" evidence="1">
    <location>
        <begin position="146"/>
        <end position="175"/>
    </location>
</feature>
<dbReference type="RefSeq" id="WP_323323787.1">
    <property type="nucleotide sequence ID" value="NZ_JAYFSI010000001.1"/>
</dbReference>
<proteinExistence type="predicted"/>
<evidence type="ECO:0000313" key="3">
    <source>
        <dbReference type="Proteomes" id="UP001304298"/>
    </source>
</evidence>